<dbReference type="HOGENOM" id="CLU_1885384_0_0_1"/>
<dbReference type="Proteomes" id="UP000030641">
    <property type="component" value="Unassembled WGS sequence"/>
</dbReference>
<reference evidence="1 2" key="1">
    <citation type="journal article" date="2014" name="BMC Genomics">
        <title>Genome sequencing of four Aureobasidium pullulans varieties: biotechnological potential, stress tolerance, and description of new species.</title>
        <authorList>
            <person name="Gostin Ar C."/>
            <person name="Ohm R.A."/>
            <person name="Kogej T."/>
            <person name="Sonjak S."/>
            <person name="Turk M."/>
            <person name="Zajc J."/>
            <person name="Zalar P."/>
            <person name="Grube M."/>
            <person name="Sun H."/>
            <person name="Han J."/>
            <person name="Sharma A."/>
            <person name="Chiniquy J."/>
            <person name="Ngan C.Y."/>
            <person name="Lipzen A."/>
            <person name="Barry K."/>
            <person name="Grigoriev I.V."/>
            <person name="Gunde-Cimerman N."/>
        </authorList>
    </citation>
    <scope>NUCLEOTIDE SEQUENCE [LARGE SCALE GENOMIC DNA]</scope>
    <source>
        <strain evidence="1 2">EXF-2481</strain>
    </source>
</reference>
<evidence type="ECO:0000313" key="2">
    <source>
        <dbReference type="Proteomes" id="UP000030641"/>
    </source>
</evidence>
<organism evidence="1 2">
    <name type="scientific">Aureobasidium subglaciale (strain EXF-2481)</name>
    <name type="common">Aureobasidium pullulans var. subglaciale</name>
    <dbReference type="NCBI Taxonomy" id="1043005"/>
    <lineage>
        <taxon>Eukaryota</taxon>
        <taxon>Fungi</taxon>
        <taxon>Dikarya</taxon>
        <taxon>Ascomycota</taxon>
        <taxon>Pezizomycotina</taxon>
        <taxon>Dothideomycetes</taxon>
        <taxon>Dothideomycetidae</taxon>
        <taxon>Dothideales</taxon>
        <taxon>Saccotheciaceae</taxon>
        <taxon>Aureobasidium</taxon>
    </lineage>
</organism>
<dbReference type="RefSeq" id="XP_013342690.1">
    <property type="nucleotide sequence ID" value="XM_013487236.1"/>
</dbReference>
<protein>
    <submittedName>
        <fullName evidence="1">Uncharacterized protein</fullName>
    </submittedName>
</protein>
<accession>A0A074Y8D7</accession>
<dbReference type="GeneID" id="25363860"/>
<dbReference type="AlphaFoldDB" id="A0A074Y8D7"/>
<dbReference type="InParanoid" id="A0A074Y8D7"/>
<proteinExistence type="predicted"/>
<gene>
    <name evidence="1" type="ORF">AUEXF2481DRAFT_290671</name>
</gene>
<keyword evidence="2" id="KW-1185">Reference proteome</keyword>
<sequence>MHGIHRLTRSRVEIWKRDGSGCRPVHSNQPRQRTTVSCDKRQHHLDIFNTWSSLKHLTSYFGLASSRGSRFPTFGCSFRRFVSSLCQPAFLFLLPPNALQSPCQRHARDETAFTVAIDTPPIKTHNSLSYMSASS</sequence>
<evidence type="ECO:0000313" key="1">
    <source>
        <dbReference type="EMBL" id="KEQ94038.1"/>
    </source>
</evidence>
<name>A0A074Y8D7_AURSE</name>
<dbReference type="EMBL" id="KL584763">
    <property type="protein sequence ID" value="KEQ94038.1"/>
    <property type="molecule type" value="Genomic_DNA"/>
</dbReference>